<keyword evidence="3" id="KW-1185">Reference proteome</keyword>
<organism evidence="2 3">
    <name type="scientific">Pandoraea oxalativorans</name>
    <dbReference type="NCBI Taxonomy" id="573737"/>
    <lineage>
        <taxon>Bacteria</taxon>
        <taxon>Pseudomonadati</taxon>
        <taxon>Pseudomonadota</taxon>
        <taxon>Betaproteobacteria</taxon>
        <taxon>Burkholderiales</taxon>
        <taxon>Burkholderiaceae</taxon>
        <taxon>Pandoraea</taxon>
    </lineage>
</organism>
<gene>
    <name evidence="2" type="ORF">MB84_16565</name>
</gene>
<name>A0A0E3U7C6_9BURK</name>
<dbReference type="InterPro" id="IPR010775">
    <property type="entry name" value="DUF1365"/>
</dbReference>
<sequence length="287" mass="32328">MGVPMKPTDPSAAPAAWLLRGHVMHERLSPVRHRFTYPLFQISCDLARMNTLASWWFAADRHRLLSLKSTDYGPRDGRSLDGWMRERLAESGIRADGAIWLQTIPRIAGYAFNPVSFWYCHDGEGNLRAIYADVNNTFGQHHGYLLCAPDATAIRGDVALECRKVFHVSPFGKVEGEYAFRVNRHGRSWSVGIDYRVDGRLLLRTAVGMRAEPFTGAGVLKTMLRGPFDALNVVFRIHWQALRLWLKRVPFHGKSPSCRPPGTPIRGAGRERELPPAATPSDQEIRS</sequence>
<dbReference type="EMBL" id="CP011253">
    <property type="protein sequence ID" value="AKC70749.2"/>
    <property type="molecule type" value="Genomic_DNA"/>
</dbReference>
<evidence type="ECO:0000256" key="1">
    <source>
        <dbReference type="SAM" id="MobiDB-lite"/>
    </source>
</evidence>
<dbReference type="AlphaFoldDB" id="A0A0E3U7C6"/>
<feature type="region of interest" description="Disordered" evidence="1">
    <location>
        <begin position="255"/>
        <end position="287"/>
    </location>
</feature>
<accession>A0A0E3U7C6</accession>
<evidence type="ECO:0000313" key="2">
    <source>
        <dbReference type="EMBL" id="AKC70749.2"/>
    </source>
</evidence>
<reference evidence="2" key="1">
    <citation type="submission" date="2016-06" db="EMBL/GenBank/DDBJ databases">
        <title>Pandoraea oxalativorans DSM 23570 Genome Sequencing.</title>
        <authorList>
            <person name="Ee R."/>
            <person name="Lim Y.-L."/>
            <person name="Yong D."/>
            <person name="Yin W.-F."/>
            <person name="Chan K.-G."/>
        </authorList>
    </citation>
    <scope>NUCLEOTIDE SEQUENCE</scope>
    <source>
        <strain evidence="2">DSM 23570</strain>
    </source>
</reference>
<protein>
    <submittedName>
        <fullName evidence="2">Cyclopropane fatty acid synthase</fullName>
    </submittedName>
</protein>
<dbReference type="Proteomes" id="UP000035050">
    <property type="component" value="Chromosome"/>
</dbReference>
<dbReference type="KEGG" id="pox:MB84_16565"/>
<dbReference type="PANTHER" id="PTHR33973:SF4">
    <property type="entry name" value="OS07G0153300 PROTEIN"/>
    <property type="match status" value="1"/>
</dbReference>
<dbReference type="PANTHER" id="PTHR33973">
    <property type="entry name" value="OS07G0153300 PROTEIN"/>
    <property type="match status" value="1"/>
</dbReference>
<dbReference type="Pfam" id="PF07103">
    <property type="entry name" value="DUF1365"/>
    <property type="match status" value="1"/>
</dbReference>
<proteinExistence type="predicted"/>
<evidence type="ECO:0000313" key="3">
    <source>
        <dbReference type="Proteomes" id="UP000035050"/>
    </source>
</evidence>